<reference evidence="2" key="1">
    <citation type="submission" date="2021-01" db="EMBL/GenBank/DDBJ databases">
        <title>Whole genome shotgun sequence of Spirilliplanes yamanashiensis NBRC 15828.</title>
        <authorList>
            <person name="Komaki H."/>
            <person name="Tamura T."/>
        </authorList>
    </citation>
    <scope>NUCLEOTIDE SEQUENCE</scope>
    <source>
        <strain evidence="2">NBRC 15828</strain>
    </source>
</reference>
<proteinExistence type="predicted"/>
<protein>
    <submittedName>
        <fullName evidence="2">Uncharacterized protein</fullName>
    </submittedName>
</protein>
<accession>A0A8J3Y4G4</accession>
<organism evidence="2 3">
    <name type="scientific">Spirilliplanes yamanashiensis</name>
    <dbReference type="NCBI Taxonomy" id="42233"/>
    <lineage>
        <taxon>Bacteria</taxon>
        <taxon>Bacillati</taxon>
        <taxon>Actinomycetota</taxon>
        <taxon>Actinomycetes</taxon>
        <taxon>Micromonosporales</taxon>
        <taxon>Micromonosporaceae</taxon>
        <taxon>Spirilliplanes</taxon>
    </lineage>
</organism>
<keyword evidence="3" id="KW-1185">Reference proteome</keyword>
<evidence type="ECO:0000313" key="2">
    <source>
        <dbReference type="EMBL" id="GIJ01210.1"/>
    </source>
</evidence>
<feature type="region of interest" description="Disordered" evidence="1">
    <location>
        <begin position="1723"/>
        <end position="1743"/>
    </location>
</feature>
<sequence length="2135" mass="233641">MTTDLLRPSRDGDQFHYVWAARQSLRLLEPGTRLDSIYVEGVSASDGAAGRGLEVIDLAEYWGTSDPATADRVVYRQLKHSTSQKSVEWTASFLKRTLAGFAERFRNFMEHHPNRIDRVSFEVVSNRPASPSVHEAILDLALGRVPSPGTRGAAEYIRKELARSLDPVGIAQLCGQLRIDDTAPGLLRLRPLFEQDLGALLPGAPSDCALRLKEMIGSRATSEHGSNPRVDKVAVLAAIGTSEEALLPAPNLLQAPATLVQTSHLSTVVEQITGPETSPIIVHAPGGVGKSVLARTIGAALPSGSVAVVYDCFGNGSYRLPSSGRHEPKRALVQIVNELAAKGLCDPLIPSDTAGQDDYFRIFVKRVANAADVVRTQGPDALLVLVVDAADNAVLVAGETGAVAFAPGLLREQLPTGTRLVMLCRSERLDILDPPPGRRTIALSGFTSSESATLLRASFPGAADRDAAEFHALTGGNPRVQVTALGSAQSLPELLSRLGQFRESKLDGFNALMQELVERLKDQHHGSSEIDQICVGLAALRPMIPIRVLARLAQVDAALVESFVADLGHPLLIDGGTVQFRDEPTETWFRENFRPVGEDLDHLLSKLKPIAAEDPYAAASIPALLWEARRVDELLRLALSDEALPFDDVDDEQLRSLQRTEIDQERAQFALKAALREGREFEAGRLALKVGALTAGRTRRLQLIRQNTDLAAAFLDSHIVEQLIAGRNLTGDWPNSNLPAEGALLSGAAGRTHQARNRLRSAQLWMSAWTRNARERGERPRIGRSDIALVAWGLLNTDGAEACAEYLRRWTPDTVAFDAGIIVARRLLDAGRFAEVNRLASVDGPPHLAFAVAQACAEVGQELGAPAVRRVIKALSSTEGRLSVSDRAAYGSTESRVHDNGVAAVIWAVAFGRQHDLLSDLTGAELLSRYLPEDLGHRAGDRYERDTLELLVGFALLARLRGQQFDLDAIAAKEVREAQNRPAYASSSSRAQTYRANVAPLAGWLDLYVDVLLGTDLDLWTRHEKLDAFFAKSYSYDPPHFLLDAICRIAIRALAAVRDDARGDRFVQFCISQVATLARATLTQVVRISAGHPHLHGVAVETATAVRTSIDETRGESGYNIESLIALARATYRLGGAEARAHFEQAAALADRVGDDAHVRWATLLQIADAAGAADRRQPERAYRLAQVAENLEPYVGDRVDLAQALQKAGKLDITTAIAVGSRWRDRRTATISELARALLASDEALLHPMPLVAVALLPLGDHWWSLDVITRAMRQDPERAGTILKVLSEFERAVKHSAEDFRRLDDVATETHTTLEGTCFAADVRTVFEPASYVSRMWSETDGADVPSRHHDGDIPRFELTSATGWAEALAMAKDHDGHRNVRLEHVYEQAGKVAAFQKAVMVAAFRDCPQADLFDVDRLLNSIGPPQSMPYGLRAEVKNLARTAVARFCREIVGKSWQPINLEKLAQAAGEPGADYVGQAQRAAGATARPLDAEEAFALAGRLAGRVSPEQAGVLLDEGLRLFAEVAEVNAGDGRFESLPPAPESIAHAVAGTLWATLADVEDANRWRAAHSVRLLLALDCRDVTGPLLDLAMGRTSPVLYVDGRLPFYEKHARQWLLLGLARAAQELDALAATAQFEPLLRQVLFDDDPHVVMQHSAQSAIVAMSRHGFDSLDQSDTAAALRIGSPTAVTETNRWGTGRRVVHRLADISTLLEDESCAESADAVIDDEESDDAMVGPADGDSREPRFRFFMDFTDHWCSALGNAFDISAGSIQELIEEILLDRWGTSFRGKYDEDPRHQLRLYNRDKYSHKSEYPHSDDLNFYLSSHALFELAGRLIDALPVIVRAGEDESEWEEFLNRHVITRRDGRWLADRRDAAPPDELRDPGDGLADGSSREHLNRRWKQGLAAADCLAQLSPTSEWVTVWLDSWAATYTRTEVVNVMSALVNATTGPALLRALETAPDKHAFRLPGAGDEDFEIDVPDFRLTGWLHTPGHRSGIDERDPYSGGIKFPPVRPTADIVGTIGAVPDLDLRTWSIGSEPALRSLVWSDVERGGASERGSVGQRLTMRRADLTELLRRTGRSLIVEVKITRRCEESHSRSSPIRSPDDDNTAPRKCTKYFLFDQFGIRHEL</sequence>
<dbReference type="EMBL" id="BOOY01000003">
    <property type="protein sequence ID" value="GIJ01210.1"/>
    <property type="molecule type" value="Genomic_DNA"/>
</dbReference>
<dbReference type="Proteomes" id="UP000652013">
    <property type="component" value="Unassembled WGS sequence"/>
</dbReference>
<evidence type="ECO:0000256" key="1">
    <source>
        <dbReference type="SAM" id="MobiDB-lite"/>
    </source>
</evidence>
<evidence type="ECO:0000313" key="3">
    <source>
        <dbReference type="Proteomes" id="UP000652013"/>
    </source>
</evidence>
<gene>
    <name evidence="2" type="ORF">Sya03_05620</name>
</gene>
<feature type="compositionally biased region" description="Basic and acidic residues" evidence="1">
    <location>
        <begin position="1878"/>
        <end position="1889"/>
    </location>
</feature>
<name>A0A8J3Y4G4_9ACTN</name>
<feature type="region of interest" description="Disordered" evidence="1">
    <location>
        <begin position="1878"/>
        <end position="1898"/>
    </location>
</feature>
<comment type="caution">
    <text evidence="2">The sequence shown here is derived from an EMBL/GenBank/DDBJ whole genome shotgun (WGS) entry which is preliminary data.</text>
</comment>